<proteinExistence type="predicted"/>
<dbReference type="PANTHER" id="PTHR43364">
    <property type="entry name" value="NADH-SPECIFIC METHYLGLYOXAL REDUCTASE-RELATED"/>
    <property type="match status" value="1"/>
</dbReference>
<dbReference type="InterPro" id="IPR050523">
    <property type="entry name" value="AKR_Detox_Biosynth"/>
</dbReference>
<dbReference type="EMBL" id="PJEX01000242">
    <property type="protein sequence ID" value="TKW52389.1"/>
    <property type="molecule type" value="Genomic_DNA"/>
</dbReference>
<keyword evidence="4" id="KW-1185">Reference proteome</keyword>
<evidence type="ECO:0000259" key="2">
    <source>
        <dbReference type="Pfam" id="PF00248"/>
    </source>
</evidence>
<dbReference type="OrthoDB" id="48988at2759"/>
<dbReference type="InterPro" id="IPR036812">
    <property type="entry name" value="NAD(P)_OxRdtase_dom_sf"/>
</dbReference>
<evidence type="ECO:0000313" key="3">
    <source>
        <dbReference type="EMBL" id="TKW52389.1"/>
    </source>
</evidence>
<comment type="caution">
    <text evidence="3">The sequence shown here is derived from an EMBL/GenBank/DDBJ whole genome shotgun (WGS) entry which is preliminary data.</text>
</comment>
<feature type="domain" description="NADP-dependent oxidoreductase" evidence="2">
    <location>
        <begin position="15"/>
        <end position="319"/>
    </location>
</feature>
<organism evidence="3 4">
    <name type="scientific">Colletotrichum tanaceti</name>
    <dbReference type="NCBI Taxonomy" id="1306861"/>
    <lineage>
        <taxon>Eukaryota</taxon>
        <taxon>Fungi</taxon>
        <taxon>Dikarya</taxon>
        <taxon>Ascomycota</taxon>
        <taxon>Pezizomycotina</taxon>
        <taxon>Sordariomycetes</taxon>
        <taxon>Hypocreomycetidae</taxon>
        <taxon>Glomerellales</taxon>
        <taxon>Glomerellaceae</taxon>
        <taxon>Colletotrichum</taxon>
        <taxon>Colletotrichum destructivum species complex</taxon>
    </lineage>
</organism>
<sequence>MIATMSSVHKSPLNLILGVQSVGDTSADPMARFDTPEEVNGFLDIFLRRGYNHLDTSRMYSPNAPGSSEARLGAAGAGERFTIDTKVMSWTFKHTTANVLGEIDASLAALRIEQINTEFLHIPDRTTPFEEACVAMDRAVREGKVKRWGLSNYTAGEVEQVLDICEARGLVRPSVYEGPYNPIMRGGETELFPILRRNGIDFNAYSPAASGFFAGNHKTARPGGRFDESLPAGAAWSMIYKKPSIVAAVDRAVAVASKHGVGGHAASLRWTVYHGILSREHGDSVIIGASSREQLQANLDIIEQGPLPQEVVSALDAVHEEVGSEVSYHM</sequence>
<dbReference type="AlphaFoldDB" id="A0A4U6XB87"/>
<dbReference type="Pfam" id="PF00248">
    <property type="entry name" value="Aldo_ket_red"/>
    <property type="match status" value="1"/>
</dbReference>
<keyword evidence="1" id="KW-0560">Oxidoreductase</keyword>
<gene>
    <name evidence="3" type="primary">AKR7A2</name>
    <name evidence="3" type="ORF">CTA1_68</name>
</gene>
<name>A0A4U6XB87_9PEZI</name>
<dbReference type="InterPro" id="IPR020471">
    <property type="entry name" value="AKR"/>
</dbReference>
<dbReference type="InterPro" id="IPR023210">
    <property type="entry name" value="NADP_OxRdtase_dom"/>
</dbReference>
<protein>
    <submittedName>
        <fullName evidence="3">Aflatoxin B1 aldehyde reductase member 2</fullName>
    </submittedName>
</protein>
<dbReference type="PANTHER" id="PTHR43364:SF4">
    <property type="entry name" value="NAD(P)-LINKED OXIDOREDUCTASE SUPERFAMILY PROTEIN"/>
    <property type="match status" value="1"/>
</dbReference>
<dbReference type="GO" id="GO:0016491">
    <property type="term" value="F:oxidoreductase activity"/>
    <property type="evidence" value="ECO:0007669"/>
    <property type="project" value="UniProtKB-KW"/>
</dbReference>
<dbReference type="PRINTS" id="PR00069">
    <property type="entry name" value="ALDKETRDTASE"/>
</dbReference>
<dbReference type="Gene3D" id="3.20.20.100">
    <property type="entry name" value="NADP-dependent oxidoreductase domain"/>
    <property type="match status" value="1"/>
</dbReference>
<dbReference type="CDD" id="cd19075">
    <property type="entry name" value="AKR_AKR7A1-5"/>
    <property type="match status" value="1"/>
</dbReference>
<accession>A0A4U6XB87</accession>
<dbReference type="STRING" id="1306861.A0A4U6XB87"/>
<reference evidence="3 4" key="1">
    <citation type="journal article" date="2019" name="PLoS ONE">
        <title>Comparative genome analysis indicates high evolutionary potential of pathogenicity genes in Colletotrichum tanaceti.</title>
        <authorList>
            <person name="Lelwala R.V."/>
            <person name="Korhonen P.K."/>
            <person name="Young N.D."/>
            <person name="Scott J.B."/>
            <person name="Ades P.A."/>
            <person name="Gasser R.B."/>
            <person name="Taylor P.W.J."/>
        </authorList>
    </citation>
    <scope>NUCLEOTIDE SEQUENCE [LARGE SCALE GENOMIC DNA]</scope>
    <source>
        <strain evidence="3">BRIP57314</strain>
    </source>
</reference>
<dbReference type="Proteomes" id="UP000310108">
    <property type="component" value="Unassembled WGS sequence"/>
</dbReference>
<dbReference type="SUPFAM" id="SSF51430">
    <property type="entry name" value="NAD(P)-linked oxidoreductase"/>
    <property type="match status" value="1"/>
</dbReference>
<evidence type="ECO:0000256" key="1">
    <source>
        <dbReference type="ARBA" id="ARBA00023002"/>
    </source>
</evidence>
<evidence type="ECO:0000313" key="4">
    <source>
        <dbReference type="Proteomes" id="UP000310108"/>
    </source>
</evidence>